<dbReference type="AlphaFoldDB" id="A0A1G4K6I8"/>
<sequence length="373" mass="41923">MSALLEKFRSLSLSSELNNEQLALATQWETVVKSGQIQGHIDELNLRLRDHSFVLATVTPTETDAEVFESVFPIIKELLASSKDVKGHYAQYRHIIRWCAYLQELLDVPENIKLSLNFDLELPREIIEKKKKDDSKKQDDAGAKKTADSAKAESKDKEQQAPRGKPDEETLKKLREEAKAKKAAKKAANAQQGQQQDQQPQKPRPSAIDFRIGFIQKCVKHPDADSLYVSTIDVGDEEGPRTVCSGLVKYFPLEAMQERYVVAVCNLKPVNMRGVKSTAMVLCGSDENNVEFVQPPAGSKPGEKVFFEGFGDEEPAKQLNPKKKVWEQLQPNFSTNESLEVFFKDEEDNKPKKLTNARGDSFKVATITNANVR</sequence>
<dbReference type="FunFam" id="2.40.50.140:FF:000199">
    <property type="entry name" value="tRNA-aminoacylation cofactor ARC1"/>
    <property type="match status" value="1"/>
</dbReference>
<feature type="region of interest" description="Disordered" evidence="4">
    <location>
        <begin position="130"/>
        <end position="205"/>
    </location>
</feature>
<dbReference type="CDD" id="cd10304">
    <property type="entry name" value="GST_C_Arc1p_N_like"/>
    <property type="match status" value="1"/>
</dbReference>
<dbReference type="InterPro" id="IPR036282">
    <property type="entry name" value="Glutathione-S-Trfase_C_sf"/>
</dbReference>
<reference evidence="7" key="1">
    <citation type="submission" date="2016-03" db="EMBL/GenBank/DDBJ databases">
        <authorList>
            <person name="Devillers Hugo."/>
        </authorList>
    </citation>
    <scope>NUCLEOTIDE SEQUENCE [LARGE SCALE GENOMIC DNA]</scope>
</reference>
<dbReference type="InterPro" id="IPR053836">
    <property type="entry name" value="Arc1-like_N"/>
</dbReference>
<feature type="compositionally biased region" description="Basic and acidic residues" evidence="4">
    <location>
        <begin position="130"/>
        <end position="180"/>
    </location>
</feature>
<dbReference type="PANTHER" id="PTHR11586:SF33">
    <property type="entry name" value="AMINOACYL TRNA SYNTHASE COMPLEX-INTERACTING MULTIFUNCTIONAL PROTEIN 1"/>
    <property type="match status" value="1"/>
</dbReference>
<evidence type="ECO:0000256" key="1">
    <source>
        <dbReference type="ARBA" id="ARBA00022555"/>
    </source>
</evidence>
<dbReference type="CDD" id="cd02799">
    <property type="entry name" value="tRNA_bind_EMAP-II_like"/>
    <property type="match status" value="1"/>
</dbReference>
<dbReference type="Proteomes" id="UP000189911">
    <property type="component" value="Chromosome F"/>
</dbReference>
<dbReference type="OrthoDB" id="19141at2759"/>
<dbReference type="GO" id="GO:0017102">
    <property type="term" value="C:methionyl glutamyl tRNA synthetase complex"/>
    <property type="evidence" value="ECO:0007669"/>
    <property type="project" value="TreeGrafter"/>
</dbReference>
<dbReference type="PROSITE" id="PS50886">
    <property type="entry name" value="TRBD"/>
    <property type="match status" value="1"/>
</dbReference>
<gene>
    <name evidence="6" type="ORF">LANO_0F01772G</name>
</gene>
<feature type="domain" description="TRNA-binding" evidence="5">
    <location>
        <begin position="204"/>
        <end position="306"/>
    </location>
</feature>
<dbReference type="InterPro" id="IPR012340">
    <property type="entry name" value="NA-bd_OB-fold"/>
</dbReference>
<keyword evidence="2 3" id="KW-0694">RNA-binding</keyword>
<dbReference type="InterPro" id="IPR002547">
    <property type="entry name" value="tRNA-bd_dom"/>
</dbReference>
<dbReference type="Pfam" id="PF21972">
    <property type="entry name" value="Arc1p_N_like"/>
    <property type="match status" value="1"/>
</dbReference>
<dbReference type="InterPro" id="IPR051270">
    <property type="entry name" value="Tyrosine-tRNA_ligase_regulator"/>
</dbReference>
<dbReference type="Pfam" id="PF01588">
    <property type="entry name" value="tRNA_bind"/>
    <property type="match status" value="1"/>
</dbReference>
<dbReference type="Gene3D" id="2.40.50.140">
    <property type="entry name" value="Nucleic acid-binding proteins"/>
    <property type="match status" value="1"/>
</dbReference>
<organism evidence="6 7">
    <name type="scientific">Lachancea nothofagi CBS 11611</name>
    <dbReference type="NCBI Taxonomy" id="1266666"/>
    <lineage>
        <taxon>Eukaryota</taxon>
        <taxon>Fungi</taxon>
        <taxon>Dikarya</taxon>
        <taxon>Ascomycota</taxon>
        <taxon>Saccharomycotina</taxon>
        <taxon>Saccharomycetes</taxon>
        <taxon>Saccharomycetales</taxon>
        <taxon>Saccharomycetaceae</taxon>
        <taxon>Lachancea</taxon>
    </lineage>
</organism>
<dbReference type="EMBL" id="LT598452">
    <property type="protein sequence ID" value="SCU99419.1"/>
    <property type="molecule type" value="Genomic_DNA"/>
</dbReference>
<keyword evidence="7" id="KW-1185">Reference proteome</keyword>
<name>A0A1G4K6I8_9SACH</name>
<protein>
    <submittedName>
        <fullName evidence="6">LANO_0F01772g1_1</fullName>
    </submittedName>
</protein>
<accession>A0A1G4K6I8</accession>
<dbReference type="PANTHER" id="PTHR11586">
    <property type="entry name" value="TRNA-AMINOACYLATION COFACTOR ARC1 FAMILY MEMBER"/>
    <property type="match status" value="1"/>
</dbReference>
<keyword evidence="1 3" id="KW-0820">tRNA-binding</keyword>
<evidence type="ECO:0000313" key="7">
    <source>
        <dbReference type="Proteomes" id="UP000189911"/>
    </source>
</evidence>
<dbReference type="SUPFAM" id="SSF50249">
    <property type="entry name" value="Nucleic acid-binding proteins"/>
    <property type="match status" value="1"/>
</dbReference>
<dbReference type="GO" id="GO:0000049">
    <property type="term" value="F:tRNA binding"/>
    <property type="evidence" value="ECO:0007669"/>
    <property type="project" value="UniProtKB-UniRule"/>
</dbReference>
<evidence type="ECO:0000256" key="4">
    <source>
        <dbReference type="SAM" id="MobiDB-lite"/>
    </source>
</evidence>
<evidence type="ECO:0000259" key="5">
    <source>
        <dbReference type="PROSITE" id="PS50886"/>
    </source>
</evidence>
<dbReference type="Gene3D" id="1.20.1050.10">
    <property type="match status" value="1"/>
</dbReference>
<dbReference type="SUPFAM" id="SSF47616">
    <property type="entry name" value="GST C-terminal domain-like"/>
    <property type="match status" value="1"/>
</dbReference>
<evidence type="ECO:0000313" key="6">
    <source>
        <dbReference type="EMBL" id="SCU99419.1"/>
    </source>
</evidence>
<evidence type="ECO:0000256" key="2">
    <source>
        <dbReference type="ARBA" id="ARBA00022884"/>
    </source>
</evidence>
<proteinExistence type="predicted"/>
<evidence type="ECO:0000256" key="3">
    <source>
        <dbReference type="PROSITE-ProRule" id="PRU00209"/>
    </source>
</evidence>
<feature type="compositionally biased region" description="Low complexity" evidence="4">
    <location>
        <begin position="186"/>
        <end position="201"/>
    </location>
</feature>